<evidence type="ECO:0000313" key="3">
    <source>
        <dbReference type="Proteomes" id="UP001372338"/>
    </source>
</evidence>
<gene>
    <name evidence="2" type="ORF">RIF29_17846</name>
</gene>
<feature type="transmembrane region" description="Helical" evidence="1">
    <location>
        <begin position="12"/>
        <end position="33"/>
    </location>
</feature>
<keyword evidence="1" id="KW-1133">Transmembrane helix</keyword>
<proteinExistence type="predicted"/>
<organism evidence="2 3">
    <name type="scientific">Crotalaria pallida</name>
    <name type="common">Smooth rattlebox</name>
    <name type="synonym">Crotalaria striata</name>
    <dbReference type="NCBI Taxonomy" id="3830"/>
    <lineage>
        <taxon>Eukaryota</taxon>
        <taxon>Viridiplantae</taxon>
        <taxon>Streptophyta</taxon>
        <taxon>Embryophyta</taxon>
        <taxon>Tracheophyta</taxon>
        <taxon>Spermatophyta</taxon>
        <taxon>Magnoliopsida</taxon>
        <taxon>eudicotyledons</taxon>
        <taxon>Gunneridae</taxon>
        <taxon>Pentapetalae</taxon>
        <taxon>rosids</taxon>
        <taxon>fabids</taxon>
        <taxon>Fabales</taxon>
        <taxon>Fabaceae</taxon>
        <taxon>Papilionoideae</taxon>
        <taxon>50 kb inversion clade</taxon>
        <taxon>genistoids sensu lato</taxon>
        <taxon>core genistoids</taxon>
        <taxon>Crotalarieae</taxon>
        <taxon>Crotalaria</taxon>
    </lineage>
</organism>
<name>A0AAN9IKJ5_CROPI</name>
<keyword evidence="1" id="KW-0812">Transmembrane</keyword>
<keyword evidence="3" id="KW-1185">Reference proteome</keyword>
<keyword evidence="1" id="KW-0472">Membrane</keyword>
<evidence type="ECO:0000256" key="1">
    <source>
        <dbReference type="SAM" id="Phobius"/>
    </source>
</evidence>
<evidence type="ECO:0000313" key="2">
    <source>
        <dbReference type="EMBL" id="KAK7276701.1"/>
    </source>
</evidence>
<reference evidence="2 3" key="1">
    <citation type="submission" date="2024-01" db="EMBL/GenBank/DDBJ databases">
        <title>The genomes of 5 underutilized Papilionoideae crops provide insights into root nodulation and disease resistanc.</title>
        <authorList>
            <person name="Yuan L."/>
        </authorList>
    </citation>
    <scope>NUCLEOTIDE SEQUENCE [LARGE SCALE GENOMIC DNA]</scope>
    <source>
        <strain evidence="2">ZHUSHIDOU_FW_LH</strain>
        <tissue evidence="2">Leaf</tissue>
    </source>
</reference>
<accession>A0AAN9IKJ5</accession>
<sequence length="136" mass="15054">MKRVPRSSSINRVISSFGFAHYLLVSYVVKLFIHGQHLGLREGEIEGDGYVIQGNGGSGRRWMMKFGYESGSSSINRAISSSGFAHYLLVSYVVKLFIHGQHLGLREGEIEGDGYVIQGNGGSGRRWMMKFGYESG</sequence>
<dbReference type="AlphaFoldDB" id="A0AAN9IKJ5"/>
<dbReference type="Proteomes" id="UP001372338">
    <property type="component" value="Unassembled WGS sequence"/>
</dbReference>
<dbReference type="EMBL" id="JAYWIO010000003">
    <property type="protein sequence ID" value="KAK7276701.1"/>
    <property type="molecule type" value="Genomic_DNA"/>
</dbReference>
<comment type="caution">
    <text evidence="2">The sequence shown here is derived from an EMBL/GenBank/DDBJ whole genome shotgun (WGS) entry which is preliminary data.</text>
</comment>
<protein>
    <submittedName>
        <fullName evidence="2">Uncharacterized protein</fullName>
    </submittedName>
</protein>